<dbReference type="EMBL" id="CP109109">
    <property type="protein sequence ID" value="WSB97597.1"/>
    <property type="molecule type" value="Genomic_DNA"/>
</dbReference>
<gene>
    <name evidence="1" type="ORF">OG835_11630</name>
</gene>
<proteinExistence type="predicted"/>
<name>A0ACD4ZIH4_9ACTN</name>
<evidence type="ECO:0000313" key="2">
    <source>
        <dbReference type="Proteomes" id="UP001348369"/>
    </source>
</evidence>
<keyword evidence="1" id="KW-0067">ATP-binding</keyword>
<evidence type="ECO:0000313" key="1">
    <source>
        <dbReference type="EMBL" id="WSB97597.1"/>
    </source>
</evidence>
<keyword evidence="2" id="KW-1185">Reference proteome</keyword>
<sequence>MPPSTHSATPAPPTAVDIQDAVHLTMSFAPHARRVEHLRRVAGALLRQDDLGTEAVETVQLLVSEIVTNAVVHSRGERVRFSLAYRRSGFVRIEVDDHSPALVTVRQPGPDEESGRGMFLVDALSWAWGRRGTCTWCVVATREACAP</sequence>
<keyword evidence="1" id="KW-0547">Nucleotide-binding</keyword>
<protein>
    <submittedName>
        <fullName evidence="1">ATP-binding protein</fullName>
    </submittedName>
</protein>
<organism evidence="1 2">
    <name type="scientific">Streptomyces scopuliridis</name>
    <dbReference type="NCBI Taxonomy" id="452529"/>
    <lineage>
        <taxon>Bacteria</taxon>
        <taxon>Bacillati</taxon>
        <taxon>Actinomycetota</taxon>
        <taxon>Actinomycetes</taxon>
        <taxon>Kitasatosporales</taxon>
        <taxon>Streptomycetaceae</taxon>
        <taxon>Streptomyces</taxon>
    </lineage>
</organism>
<dbReference type="Proteomes" id="UP001348369">
    <property type="component" value="Chromosome"/>
</dbReference>
<accession>A0ACD4ZIH4</accession>
<reference evidence="1" key="1">
    <citation type="submission" date="2022-10" db="EMBL/GenBank/DDBJ databases">
        <title>The complete genomes of actinobacterial strains from the NBC collection.</title>
        <authorList>
            <person name="Joergensen T.S."/>
            <person name="Alvarez Arevalo M."/>
            <person name="Sterndorff E.B."/>
            <person name="Faurdal D."/>
            <person name="Vuksanovic O."/>
            <person name="Mourched A.-S."/>
            <person name="Charusanti P."/>
            <person name="Shaw S."/>
            <person name="Blin K."/>
            <person name="Weber T."/>
        </authorList>
    </citation>
    <scope>NUCLEOTIDE SEQUENCE</scope>
    <source>
        <strain evidence="1">NBC 01771</strain>
    </source>
</reference>